<dbReference type="STRING" id="1123291.SAMN04490355_1008123"/>
<evidence type="ECO:0000313" key="2">
    <source>
        <dbReference type="Proteomes" id="UP000199520"/>
    </source>
</evidence>
<name>A0A1I4IKJ1_9FIRM</name>
<reference evidence="2" key="1">
    <citation type="submission" date="2016-10" db="EMBL/GenBank/DDBJ databases">
        <authorList>
            <person name="Varghese N."/>
            <person name="Submissions S."/>
        </authorList>
    </citation>
    <scope>NUCLEOTIDE SEQUENCE [LARGE SCALE GENOMIC DNA]</scope>
    <source>
        <strain evidence="2">DSM 13327</strain>
    </source>
</reference>
<dbReference type="EMBL" id="FOTS01000008">
    <property type="protein sequence ID" value="SFL54848.1"/>
    <property type="molecule type" value="Genomic_DNA"/>
</dbReference>
<accession>A0A1I4IKJ1</accession>
<evidence type="ECO:0000313" key="1">
    <source>
        <dbReference type="EMBL" id="SFL54848.1"/>
    </source>
</evidence>
<organism evidence="1 2">
    <name type="scientific">Pelosinus propionicus DSM 13327</name>
    <dbReference type="NCBI Taxonomy" id="1123291"/>
    <lineage>
        <taxon>Bacteria</taxon>
        <taxon>Bacillati</taxon>
        <taxon>Bacillota</taxon>
        <taxon>Negativicutes</taxon>
        <taxon>Selenomonadales</taxon>
        <taxon>Sporomusaceae</taxon>
        <taxon>Pelosinus</taxon>
    </lineage>
</organism>
<keyword evidence="2" id="KW-1185">Reference proteome</keyword>
<dbReference type="AlphaFoldDB" id="A0A1I4IKJ1"/>
<proteinExistence type="predicted"/>
<dbReference type="Proteomes" id="UP000199520">
    <property type="component" value="Unassembled WGS sequence"/>
</dbReference>
<gene>
    <name evidence="1" type="ORF">SAMN04490355_1008123</name>
</gene>
<protein>
    <submittedName>
        <fullName evidence="1">Uncharacterized protein</fullName>
    </submittedName>
</protein>
<sequence length="39" mass="4261">MLNGTGGQAPCPILFLGAQVKKFKKQIKCGWNKNFPALL</sequence>